<evidence type="ECO:0008006" key="3">
    <source>
        <dbReference type="Google" id="ProtNLM"/>
    </source>
</evidence>
<dbReference type="Proteomes" id="UP000266861">
    <property type="component" value="Unassembled WGS sequence"/>
</dbReference>
<dbReference type="EMBL" id="PQFF01000283">
    <property type="protein sequence ID" value="RHZ66109.1"/>
    <property type="molecule type" value="Genomic_DNA"/>
</dbReference>
<proteinExistence type="predicted"/>
<evidence type="ECO:0000313" key="1">
    <source>
        <dbReference type="EMBL" id="RHZ66109.1"/>
    </source>
</evidence>
<dbReference type="OrthoDB" id="185618at2759"/>
<evidence type="ECO:0000313" key="2">
    <source>
        <dbReference type="Proteomes" id="UP000266861"/>
    </source>
</evidence>
<organism evidence="1 2">
    <name type="scientific">Diversispora epigaea</name>
    <dbReference type="NCBI Taxonomy" id="1348612"/>
    <lineage>
        <taxon>Eukaryota</taxon>
        <taxon>Fungi</taxon>
        <taxon>Fungi incertae sedis</taxon>
        <taxon>Mucoromycota</taxon>
        <taxon>Glomeromycotina</taxon>
        <taxon>Glomeromycetes</taxon>
        <taxon>Diversisporales</taxon>
        <taxon>Diversisporaceae</taxon>
        <taxon>Diversispora</taxon>
    </lineage>
</organism>
<keyword evidence="2" id="KW-1185">Reference proteome</keyword>
<dbReference type="STRING" id="1348612.A0A397HSD0"/>
<comment type="caution">
    <text evidence="1">The sequence shown here is derived from an EMBL/GenBank/DDBJ whole genome shotgun (WGS) entry which is preliminary data.</text>
</comment>
<dbReference type="InterPro" id="IPR011993">
    <property type="entry name" value="PH-like_dom_sf"/>
</dbReference>
<dbReference type="SUPFAM" id="SSF50729">
    <property type="entry name" value="PH domain-like"/>
    <property type="match status" value="1"/>
</dbReference>
<name>A0A397HSD0_9GLOM</name>
<protein>
    <recommendedName>
        <fullName evidence="3">RanBD1 domain-containing protein</fullName>
    </recommendedName>
</protein>
<dbReference type="AlphaFoldDB" id="A0A397HSD0"/>
<reference evidence="1 2" key="1">
    <citation type="submission" date="2018-08" db="EMBL/GenBank/DDBJ databases">
        <title>Genome and evolution of the arbuscular mycorrhizal fungus Diversispora epigaea (formerly Glomus versiforme) and its bacterial endosymbionts.</title>
        <authorList>
            <person name="Sun X."/>
            <person name="Fei Z."/>
            <person name="Harrison M."/>
        </authorList>
    </citation>
    <scope>NUCLEOTIDE SEQUENCE [LARGE SCALE GENOMIC DNA]</scope>
    <source>
        <strain evidence="1 2">IT104</strain>
    </source>
</reference>
<dbReference type="Gene3D" id="2.30.29.30">
    <property type="entry name" value="Pleckstrin-homology domain (PH domain)/Phosphotyrosine-binding domain (PTB)"/>
    <property type="match status" value="1"/>
</dbReference>
<accession>A0A397HSD0</accession>
<gene>
    <name evidence="1" type="ORF">Glove_309g151</name>
</gene>
<sequence>MRDDNALRVFLNVALFPGMHVERSQEKFVKLLAFEGSQLVHLAIELSNSNAADGLYEALMDVISPAPNQLFPRVKSQMSF</sequence>